<dbReference type="GO" id="GO:0000139">
    <property type="term" value="C:Golgi membrane"/>
    <property type="evidence" value="ECO:0007669"/>
    <property type="project" value="UniProtKB-SubCell"/>
</dbReference>
<evidence type="ECO:0000256" key="1">
    <source>
        <dbReference type="ARBA" id="ARBA00004395"/>
    </source>
</evidence>
<comment type="similarity">
    <text evidence="2">Belongs to the COG4 family.</text>
</comment>
<dbReference type="InterPro" id="IPR013167">
    <property type="entry name" value="COG4_M"/>
</dbReference>
<evidence type="ECO:0000259" key="9">
    <source>
        <dbReference type="SMART" id="SM00762"/>
    </source>
</evidence>
<dbReference type="EMBL" id="CAJFCJ010000009">
    <property type="protein sequence ID" value="CAD5118829.1"/>
    <property type="molecule type" value="Genomic_DNA"/>
</dbReference>
<dbReference type="Pfam" id="PF20662">
    <property type="entry name" value="COG4_C"/>
    <property type="match status" value="1"/>
</dbReference>
<dbReference type="GO" id="GO:0015031">
    <property type="term" value="P:protein transport"/>
    <property type="evidence" value="ECO:0007669"/>
    <property type="project" value="UniProtKB-KW"/>
</dbReference>
<reference evidence="10 11" key="1">
    <citation type="submission" date="2020-08" db="EMBL/GenBank/DDBJ databases">
        <authorList>
            <person name="Hejnol A."/>
        </authorList>
    </citation>
    <scope>NUCLEOTIDE SEQUENCE [LARGE SCALE GENOMIC DNA]</scope>
</reference>
<dbReference type="SMART" id="SM00762">
    <property type="entry name" value="Cog4"/>
    <property type="match status" value="1"/>
</dbReference>
<evidence type="ECO:0000256" key="3">
    <source>
        <dbReference type="ARBA" id="ARBA00020975"/>
    </source>
</evidence>
<evidence type="ECO:0000313" key="11">
    <source>
        <dbReference type="Proteomes" id="UP000549394"/>
    </source>
</evidence>
<dbReference type="PANTHER" id="PTHR24016">
    <property type="entry name" value="CONSERVED OLIGOMERIC GOLGI COMPLEX SUBUNIT 4"/>
    <property type="match status" value="1"/>
</dbReference>
<dbReference type="Pfam" id="PF20663">
    <property type="entry name" value="COG4_N"/>
    <property type="match status" value="1"/>
</dbReference>
<dbReference type="OrthoDB" id="47059at2759"/>
<evidence type="ECO:0000256" key="7">
    <source>
        <dbReference type="ARBA" id="ARBA00023136"/>
    </source>
</evidence>
<keyword evidence="7" id="KW-0472">Membrane</keyword>
<comment type="caution">
    <text evidence="10">The sequence shown here is derived from an EMBL/GenBank/DDBJ whole genome shotgun (WGS) entry which is preliminary data.</text>
</comment>
<dbReference type="PANTHER" id="PTHR24016:SF0">
    <property type="entry name" value="CONSERVED OLIGOMERIC GOLGI COMPLEX SUBUNIT 4"/>
    <property type="match status" value="1"/>
</dbReference>
<name>A0A7I8VRE6_9ANNE</name>
<dbReference type="InterPro" id="IPR048682">
    <property type="entry name" value="COG4"/>
</dbReference>
<dbReference type="Pfam" id="PF08318">
    <property type="entry name" value="COG4_m"/>
    <property type="match status" value="2"/>
</dbReference>
<dbReference type="Gene3D" id="1.20.58.1970">
    <property type="match status" value="1"/>
</dbReference>
<protein>
    <recommendedName>
        <fullName evidence="3">Conserved oligomeric Golgi complex subunit 4</fullName>
    </recommendedName>
    <alternativeName>
        <fullName evidence="8">Component of oligomeric Golgi complex 4</fullName>
    </alternativeName>
</protein>
<proteinExistence type="inferred from homology"/>
<keyword evidence="6" id="KW-0333">Golgi apparatus</keyword>
<dbReference type="InterPro" id="IPR048680">
    <property type="entry name" value="COG4_N"/>
</dbReference>
<evidence type="ECO:0000256" key="8">
    <source>
        <dbReference type="ARBA" id="ARBA00031340"/>
    </source>
</evidence>
<sequence length="664" mass="74815">MADASSTNVLNIDSLQTLEQLQEAYDKLCVEETKIQNSINELCKQRIPEFDTSSLNTVKSDAYYLAKELRSTATLADGVSCKVRKIDEAGSRISACLRRVDDILDLKLCADGVKDALNEEDYELAASHIKRFLALDEAVLRKMDTSSALEASLKVLHEAHEKLKSVVKDRLNSAARNEDTATVERFFKLFPQLGEHDTGLATYCTHISNRLSKIMDADVKAALDNNVRYHVKFADSINILLEEAAGLVNTLEPLVNAYYGSDRLKDALLHVQAECDKHALTLLTSFENERKLNDLDDARQIDPVLAEISSLSYRAHLYARFIQRRAPDMPESKLSRRIHDLISSYVALEERWMTESVFKAKQMDGTFSLNTATVSSFVDDIFYVLEKCITRSLSTASVQAACAVINNAVTLLESNLLENLKIKLSSVDKQVLALYANNTQRAIENVKKLKSKFEDDRTVKESAKLTAVVCELNSSMSNFTSLQNEFCAKLHLNVVKAKIVAAIDFFSNVSHVLNEQDLDCYEVDDPWTFQAIATMDMAFKSLQEDLSTENFDTLINQSAHEFSIRLEKAILSRTFNRLGGMQLERDLRTLLTYITSLTSWTVRDKFARIQQMALVLSVENVDELKDYCGASSSFTWRLSPNDVRRILRLRKDVKARDIAALKLG</sequence>
<feature type="domain" description="COG4 transport protein middle alpha-helical bundle" evidence="9">
    <location>
        <begin position="156"/>
        <end position="425"/>
    </location>
</feature>
<evidence type="ECO:0000256" key="5">
    <source>
        <dbReference type="ARBA" id="ARBA00022927"/>
    </source>
</evidence>
<gene>
    <name evidence="10" type="ORF">DGYR_LOCUS7145</name>
</gene>
<dbReference type="InterPro" id="IPR048684">
    <property type="entry name" value="COG4_C"/>
</dbReference>
<comment type="subcellular location">
    <subcellularLocation>
        <location evidence="1">Golgi apparatus membrane</location>
        <topology evidence="1">Peripheral membrane protein</topology>
    </subcellularLocation>
</comment>
<keyword evidence="4" id="KW-0813">Transport</keyword>
<evidence type="ECO:0000313" key="10">
    <source>
        <dbReference type="EMBL" id="CAD5118829.1"/>
    </source>
</evidence>
<dbReference type="Proteomes" id="UP000549394">
    <property type="component" value="Unassembled WGS sequence"/>
</dbReference>
<keyword evidence="11" id="KW-1185">Reference proteome</keyword>
<evidence type="ECO:0000256" key="4">
    <source>
        <dbReference type="ARBA" id="ARBA00022448"/>
    </source>
</evidence>
<keyword evidence="5" id="KW-0653">Protein transport</keyword>
<evidence type="ECO:0000256" key="6">
    <source>
        <dbReference type="ARBA" id="ARBA00023034"/>
    </source>
</evidence>
<dbReference type="AlphaFoldDB" id="A0A7I8VRE6"/>
<evidence type="ECO:0000256" key="2">
    <source>
        <dbReference type="ARBA" id="ARBA00009215"/>
    </source>
</evidence>
<organism evidence="10 11">
    <name type="scientific">Dimorphilus gyrociliatus</name>
    <dbReference type="NCBI Taxonomy" id="2664684"/>
    <lineage>
        <taxon>Eukaryota</taxon>
        <taxon>Metazoa</taxon>
        <taxon>Spiralia</taxon>
        <taxon>Lophotrochozoa</taxon>
        <taxon>Annelida</taxon>
        <taxon>Polychaeta</taxon>
        <taxon>Polychaeta incertae sedis</taxon>
        <taxon>Dinophilidae</taxon>
        <taxon>Dimorphilus</taxon>
    </lineage>
</organism>
<accession>A0A7I8VRE6</accession>